<accession>A0ACB6RG36</accession>
<organism evidence="1 2">
    <name type="scientific">Lindgomyces ingoldianus</name>
    <dbReference type="NCBI Taxonomy" id="673940"/>
    <lineage>
        <taxon>Eukaryota</taxon>
        <taxon>Fungi</taxon>
        <taxon>Dikarya</taxon>
        <taxon>Ascomycota</taxon>
        <taxon>Pezizomycotina</taxon>
        <taxon>Dothideomycetes</taxon>
        <taxon>Pleosporomycetidae</taxon>
        <taxon>Pleosporales</taxon>
        <taxon>Lindgomycetaceae</taxon>
        <taxon>Lindgomyces</taxon>
    </lineage>
</organism>
<protein>
    <submittedName>
        <fullName evidence="1">Uncharacterized protein</fullName>
    </submittedName>
</protein>
<evidence type="ECO:0000313" key="1">
    <source>
        <dbReference type="EMBL" id="KAF2477685.1"/>
    </source>
</evidence>
<keyword evidence="2" id="KW-1185">Reference proteome</keyword>
<dbReference type="EMBL" id="MU003492">
    <property type="protein sequence ID" value="KAF2477685.1"/>
    <property type="molecule type" value="Genomic_DNA"/>
</dbReference>
<gene>
    <name evidence="1" type="ORF">BDR25DRAFT_2990</name>
</gene>
<proteinExistence type="predicted"/>
<comment type="caution">
    <text evidence="1">The sequence shown here is derived from an EMBL/GenBank/DDBJ whole genome shotgun (WGS) entry which is preliminary data.</text>
</comment>
<reference evidence="1" key="1">
    <citation type="journal article" date="2020" name="Stud. Mycol.">
        <title>101 Dothideomycetes genomes: a test case for predicting lifestyles and emergence of pathogens.</title>
        <authorList>
            <person name="Haridas S."/>
            <person name="Albert R."/>
            <person name="Binder M."/>
            <person name="Bloem J."/>
            <person name="Labutti K."/>
            <person name="Salamov A."/>
            <person name="Andreopoulos B."/>
            <person name="Baker S."/>
            <person name="Barry K."/>
            <person name="Bills G."/>
            <person name="Bluhm B."/>
            <person name="Cannon C."/>
            <person name="Castanera R."/>
            <person name="Culley D."/>
            <person name="Daum C."/>
            <person name="Ezra D."/>
            <person name="Gonzalez J."/>
            <person name="Henrissat B."/>
            <person name="Kuo A."/>
            <person name="Liang C."/>
            <person name="Lipzen A."/>
            <person name="Lutzoni F."/>
            <person name="Magnuson J."/>
            <person name="Mondo S."/>
            <person name="Nolan M."/>
            <person name="Ohm R."/>
            <person name="Pangilinan J."/>
            <person name="Park H.-J."/>
            <person name="Ramirez L."/>
            <person name="Alfaro M."/>
            <person name="Sun H."/>
            <person name="Tritt A."/>
            <person name="Yoshinaga Y."/>
            <person name="Zwiers L.-H."/>
            <person name="Turgeon B."/>
            <person name="Goodwin S."/>
            <person name="Spatafora J."/>
            <person name="Crous P."/>
            <person name="Grigoriev I."/>
        </authorList>
    </citation>
    <scope>NUCLEOTIDE SEQUENCE</scope>
    <source>
        <strain evidence="1">ATCC 200398</strain>
    </source>
</reference>
<dbReference type="Proteomes" id="UP000799755">
    <property type="component" value="Unassembled WGS sequence"/>
</dbReference>
<sequence length="221" mass="23299">MASTTLLGLSLTLTPPLLTLLRLSPLLSSTASLTHAYMELVTTSSFLAAAPTTSALTTTITKNPATPTSTLSAASGAALESAKDLAIPAWFTNFFNRALWSVIGFNTITTCTAAANLFLFPLSQTSAPDTLFAPKNLYAAGLVFAIGHYVGVPLVAPSVEALMKMCVEQEKGGKEVMEAKKEKGKARELLAQWVGVHKVRMGTVDLWAWCCFTIGAVGALS</sequence>
<evidence type="ECO:0000313" key="2">
    <source>
        <dbReference type="Proteomes" id="UP000799755"/>
    </source>
</evidence>
<name>A0ACB6RG36_9PLEO</name>